<dbReference type="NCBIfam" id="NF003592">
    <property type="entry name" value="PRK05254.1-5"/>
    <property type="match status" value="1"/>
</dbReference>
<sequence>MSTPKVSQKNSQQRTLSSFFTVTKPLPLNEKSSNNAEETSVKRPVSDLYEHADAGKLDLNLKEPKKVKTYENSSNENPTNTNMKYLKKFPTMTKTLCSIYQVGTTWLPAVEKEFGKPYFKQLNSFVEKERNSYTIYPKVKDVFSWTTACDLKSVKVVILGQDPYHCPNQAHGLCFSVLPGVDPPPSLLNMYKELATDIPGFQTPDHGYLMGWAVQGVLLLNSVLTVRARTPNSHKDQGWEQLTDTVINYLNANSSHLVFMLWGSYAQKKGSRINQKKHLVLKAVHPSPLAAYRGFFGCSHFSKANAYLKSHQKRPIDWNYLPREF</sequence>
<dbReference type="GO" id="GO:0005654">
    <property type="term" value="C:nucleoplasm"/>
    <property type="evidence" value="ECO:0007669"/>
    <property type="project" value="UniProtKB-ARBA"/>
</dbReference>
<evidence type="ECO:0000256" key="3">
    <source>
        <dbReference type="ARBA" id="ARBA00022763"/>
    </source>
</evidence>
<dbReference type="InterPro" id="IPR005122">
    <property type="entry name" value="Uracil-DNA_glycosylase-like"/>
</dbReference>
<dbReference type="NCBIfam" id="TIGR00628">
    <property type="entry name" value="ung"/>
    <property type="match status" value="1"/>
</dbReference>
<keyword evidence="2" id="KW-0597">Phosphoprotein</keyword>
<feature type="compositionally biased region" description="Polar residues" evidence="15">
    <location>
        <begin position="1"/>
        <end position="21"/>
    </location>
</feature>
<dbReference type="FunFam" id="3.40.470.10:FF:000004">
    <property type="entry name" value="Uracil-DNA glycosylase"/>
    <property type="match status" value="1"/>
</dbReference>
<dbReference type="SMART" id="SM00987">
    <property type="entry name" value="UreE_C"/>
    <property type="match status" value="1"/>
</dbReference>
<evidence type="ECO:0000313" key="18">
    <source>
        <dbReference type="Proteomes" id="UP000593567"/>
    </source>
</evidence>
<comment type="subunit">
    <text evidence="11">Interacts with RPA2 subunit of the RPA trimer; this interaction mediates UNG2 recruitment to RPA-coated single-stranded DNA at stalled replication forks. Interacts with PCNA; this interaction mediates UNG2 recruitment to S-phase replication foci. Interacts (via N-terminus) with FAM72A.</text>
</comment>
<evidence type="ECO:0000256" key="5">
    <source>
        <dbReference type="ARBA" id="ARBA00022990"/>
    </source>
</evidence>
<dbReference type="NCBIfam" id="NF003589">
    <property type="entry name" value="PRK05254.1-2"/>
    <property type="match status" value="1"/>
</dbReference>
<evidence type="ECO:0000256" key="2">
    <source>
        <dbReference type="ARBA" id="ARBA00022553"/>
    </source>
</evidence>
<comment type="catalytic activity">
    <reaction evidence="9">
        <text>a 2'-deoxyuridine in double-stranded DNA + H2O = a 2'-deoxyribose 5'-monophosphate in double-stranded DNA + uracil</text>
        <dbReference type="Rhea" id="RHEA:81455"/>
        <dbReference type="Rhea" id="RHEA-COMP:14231"/>
        <dbReference type="Rhea" id="RHEA-COMP:17071"/>
        <dbReference type="ChEBI" id="CHEBI:15377"/>
        <dbReference type="ChEBI" id="CHEBI:17568"/>
        <dbReference type="ChEBI" id="CHEBI:133902"/>
        <dbReference type="ChEBI" id="CHEBI:139095"/>
    </reaction>
    <physiologicalReaction direction="left-to-right" evidence="9">
        <dbReference type="Rhea" id="RHEA:81456"/>
    </physiologicalReaction>
</comment>
<protein>
    <recommendedName>
        <fullName evidence="12 14">Uracil-DNA glycosylase</fullName>
        <shortName evidence="12">UDG</shortName>
        <ecNumber evidence="12 14">3.2.2.27</ecNumber>
    </recommendedName>
</protein>
<proteinExistence type="inferred from homology"/>
<evidence type="ECO:0000256" key="10">
    <source>
        <dbReference type="ARBA" id="ARBA00052828"/>
    </source>
</evidence>
<evidence type="ECO:0000256" key="4">
    <source>
        <dbReference type="ARBA" id="ARBA00022801"/>
    </source>
</evidence>
<keyword evidence="6 12" id="KW-0496">Mitochondrion</keyword>
<dbReference type="Pfam" id="PF03167">
    <property type="entry name" value="UDG"/>
    <property type="match status" value="1"/>
</dbReference>
<feature type="region of interest" description="Disordered" evidence="15">
    <location>
        <begin position="1"/>
        <end position="47"/>
    </location>
</feature>
<reference evidence="17" key="1">
    <citation type="submission" date="2020-06" db="EMBL/GenBank/DDBJ databases">
        <title>Draft genome of Bugula neritina, a colonial animal packing powerful symbionts and potential medicines.</title>
        <authorList>
            <person name="Rayko M."/>
        </authorList>
    </citation>
    <scope>NUCLEOTIDE SEQUENCE [LARGE SCALE GENOMIC DNA]</scope>
    <source>
        <strain evidence="17">Kwan_BN1</strain>
    </source>
</reference>
<keyword evidence="3 12" id="KW-0227">DNA damage</keyword>
<dbReference type="EMBL" id="VXIV02003244">
    <property type="protein sequence ID" value="KAF6019275.1"/>
    <property type="molecule type" value="Genomic_DNA"/>
</dbReference>
<evidence type="ECO:0000256" key="14">
    <source>
        <dbReference type="RuleBase" id="RU003780"/>
    </source>
</evidence>
<comment type="caution">
    <text evidence="17">The sequence shown here is derived from an EMBL/GenBank/DDBJ whole genome shotgun (WGS) entry which is preliminary data.</text>
</comment>
<dbReference type="AlphaFoldDB" id="A0A7J7IZQ3"/>
<name>A0A7J7IZQ3_BUGNE</name>
<evidence type="ECO:0000256" key="7">
    <source>
        <dbReference type="ARBA" id="ARBA00023204"/>
    </source>
</evidence>
<dbReference type="GO" id="GO:0004844">
    <property type="term" value="F:uracil DNA N-glycosylase activity"/>
    <property type="evidence" value="ECO:0007669"/>
    <property type="project" value="UniProtKB-UniRule"/>
</dbReference>
<dbReference type="EC" id="3.2.2.27" evidence="12 14"/>
<dbReference type="Proteomes" id="UP000593567">
    <property type="component" value="Unassembled WGS sequence"/>
</dbReference>
<comment type="catalytic activity">
    <reaction evidence="10">
        <text>a 2'-deoxyuridine in single-stranded DNA + H2O = a 2'-deoxyribose 5'-monophosphate in single-stranded DNA + uracil</text>
        <dbReference type="Rhea" id="RHEA:81459"/>
        <dbReference type="Rhea" id="RHEA-COMP:12847"/>
        <dbReference type="Rhea" id="RHEA-COMP:19684"/>
        <dbReference type="ChEBI" id="CHEBI:15377"/>
        <dbReference type="ChEBI" id="CHEBI:17568"/>
        <dbReference type="ChEBI" id="CHEBI:133902"/>
        <dbReference type="ChEBI" id="CHEBI:139095"/>
    </reaction>
    <physiologicalReaction direction="left-to-right" evidence="10">
        <dbReference type="Rhea" id="RHEA:81460"/>
    </physiologicalReaction>
</comment>
<keyword evidence="18" id="KW-1185">Reference proteome</keyword>
<evidence type="ECO:0000256" key="11">
    <source>
        <dbReference type="ARBA" id="ARBA00064140"/>
    </source>
</evidence>
<dbReference type="GO" id="GO:0005739">
    <property type="term" value="C:mitochondrion"/>
    <property type="evidence" value="ECO:0007669"/>
    <property type="project" value="UniProtKB-SubCell"/>
</dbReference>
<evidence type="ECO:0000256" key="12">
    <source>
        <dbReference type="HAMAP-Rule" id="MF_03166"/>
    </source>
</evidence>
<comment type="function">
    <text evidence="12 14">Excises uracil residues from the DNA which can arise as a result of misincorporation of dUMP residues by DNA polymerase or due to deamination of cytosine.</text>
</comment>
<dbReference type="InterPro" id="IPR018085">
    <property type="entry name" value="Ura-DNA_Glyclase_AS"/>
</dbReference>
<evidence type="ECO:0000256" key="13">
    <source>
        <dbReference type="PROSITE-ProRule" id="PRU10072"/>
    </source>
</evidence>
<organism evidence="17 18">
    <name type="scientific">Bugula neritina</name>
    <name type="common">Brown bryozoan</name>
    <name type="synonym">Sertularia neritina</name>
    <dbReference type="NCBI Taxonomy" id="10212"/>
    <lineage>
        <taxon>Eukaryota</taxon>
        <taxon>Metazoa</taxon>
        <taxon>Spiralia</taxon>
        <taxon>Lophotrochozoa</taxon>
        <taxon>Bryozoa</taxon>
        <taxon>Gymnolaemata</taxon>
        <taxon>Cheilostomatida</taxon>
        <taxon>Flustrina</taxon>
        <taxon>Buguloidea</taxon>
        <taxon>Bugulidae</taxon>
        <taxon>Bugula</taxon>
    </lineage>
</organism>
<dbReference type="GO" id="GO:0097510">
    <property type="term" value="P:base-excision repair, AP site formation via deaminated base removal"/>
    <property type="evidence" value="ECO:0007669"/>
    <property type="project" value="TreeGrafter"/>
</dbReference>
<evidence type="ECO:0000259" key="16">
    <source>
        <dbReference type="SMART" id="SM00986"/>
    </source>
</evidence>
<dbReference type="InterPro" id="IPR002043">
    <property type="entry name" value="UDG_fam1"/>
</dbReference>
<evidence type="ECO:0000313" key="17">
    <source>
        <dbReference type="EMBL" id="KAF6019275.1"/>
    </source>
</evidence>
<evidence type="ECO:0000256" key="1">
    <source>
        <dbReference type="ARBA" id="ARBA00008184"/>
    </source>
</evidence>
<dbReference type="NCBIfam" id="NF003588">
    <property type="entry name" value="PRK05254.1-1"/>
    <property type="match status" value="1"/>
</dbReference>
<keyword evidence="5" id="KW-0007">Acetylation</keyword>
<dbReference type="PANTHER" id="PTHR11264:SF0">
    <property type="entry name" value="URACIL-DNA GLYCOSYLASE"/>
    <property type="match status" value="1"/>
</dbReference>
<evidence type="ECO:0000256" key="15">
    <source>
        <dbReference type="SAM" id="MobiDB-lite"/>
    </source>
</evidence>
<evidence type="ECO:0000256" key="6">
    <source>
        <dbReference type="ARBA" id="ARBA00023128"/>
    </source>
</evidence>
<feature type="compositionally biased region" description="Low complexity" evidence="15">
    <location>
        <begin position="71"/>
        <end position="82"/>
    </location>
</feature>
<dbReference type="PROSITE" id="PS00130">
    <property type="entry name" value="U_DNA_GLYCOSYLASE"/>
    <property type="match status" value="1"/>
</dbReference>
<keyword evidence="4 12" id="KW-0378">Hydrolase</keyword>
<dbReference type="SMART" id="SM00986">
    <property type="entry name" value="UDG"/>
    <property type="match status" value="1"/>
</dbReference>
<dbReference type="OrthoDB" id="10031947at2759"/>
<keyword evidence="7 12" id="KW-0234">DNA repair</keyword>
<evidence type="ECO:0000256" key="8">
    <source>
        <dbReference type="ARBA" id="ARBA00023242"/>
    </source>
</evidence>
<evidence type="ECO:0000256" key="9">
    <source>
        <dbReference type="ARBA" id="ARBA00052069"/>
    </source>
</evidence>
<feature type="domain" description="Uracil-DNA glycosylase-like" evidence="16">
    <location>
        <begin position="147"/>
        <end position="308"/>
    </location>
</feature>
<dbReference type="CDD" id="cd10027">
    <property type="entry name" value="UDG-F1-like"/>
    <property type="match status" value="1"/>
</dbReference>
<comment type="similarity">
    <text evidence="1 12 14">Belongs to the uracil-DNA glycosylase (UDG) superfamily. UNG family.</text>
</comment>
<dbReference type="Gene3D" id="3.40.470.10">
    <property type="entry name" value="Uracil-DNA glycosylase-like domain"/>
    <property type="match status" value="1"/>
</dbReference>
<accession>A0A7J7IZQ3</accession>
<dbReference type="PANTHER" id="PTHR11264">
    <property type="entry name" value="URACIL-DNA GLYCOSYLASE"/>
    <property type="match status" value="1"/>
</dbReference>
<dbReference type="NCBIfam" id="NF003591">
    <property type="entry name" value="PRK05254.1-4"/>
    <property type="match status" value="1"/>
</dbReference>
<dbReference type="InterPro" id="IPR036895">
    <property type="entry name" value="Uracil-DNA_glycosylase-like_sf"/>
</dbReference>
<dbReference type="SUPFAM" id="SSF52141">
    <property type="entry name" value="Uracil-DNA glycosylase-like"/>
    <property type="match status" value="1"/>
</dbReference>
<keyword evidence="8 12" id="KW-0539">Nucleus</keyword>
<comment type="catalytic activity">
    <reaction evidence="12 14">
        <text>Hydrolyzes single-stranded DNA or mismatched double-stranded DNA and polynucleotides, releasing free uracil.</text>
        <dbReference type="EC" id="3.2.2.27"/>
    </reaction>
</comment>
<comment type="subcellular location">
    <subcellularLocation>
        <location evidence="12">Mitochondrion</location>
    </subcellularLocation>
    <subcellularLocation>
        <location evidence="12">Nucleus</location>
    </subcellularLocation>
</comment>
<feature type="active site" description="Proton acceptor" evidence="12 13">
    <location>
        <position position="162"/>
    </location>
</feature>
<gene>
    <name evidence="17" type="ORF">EB796_022420</name>
</gene>
<feature type="region of interest" description="Disordered" evidence="15">
    <location>
        <begin position="63"/>
        <end position="82"/>
    </location>
</feature>
<dbReference type="HAMAP" id="MF_00148">
    <property type="entry name" value="UDG"/>
    <property type="match status" value="1"/>
</dbReference>